<accession>A0A4V3ETX3</accession>
<gene>
    <name evidence="5" type="ORF">EDD71_10214</name>
</gene>
<dbReference type="GO" id="GO:0006508">
    <property type="term" value="P:proteolysis"/>
    <property type="evidence" value="ECO:0007669"/>
    <property type="project" value="UniProtKB-KW"/>
</dbReference>
<comment type="caution">
    <text evidence="5">The sequence shown here is derived from an EMBL/GenBank/DDBJ whole genome shotgun (WGS) entry which is preliminary data.</text>
</comment>
<feature type="domain" description="PDZ" evidence="4">
    <location>
        <begin position="263"/>
        <end position="333"/>
    </location>
</feature>
<dbReference type="SMART" id="SM00228">
    <property type="entry name" value="PDZ"/>
    <property type="match status" value="1"/>
</dbReference>
<dbReference type="PRINTS" id="PR00834">
    <property type="entry name" value="PROTEASES2C"/>
</dbReference>
<keyword evidence="3" id="KW-0472">Membrane</keyword>
<organism evidence="5 6">
    <name type="scientific">Fonticella tunisiensis</name>
    <dbReference type="NCBI Taxonomy" id="1096341"/>
    <lineage>
        <taxon>Bacteria</taxon>
        <taxon>Bacillati</taxon>
        <taxon>Bacillota</taxon>
        <taxon>Clostridia</taxon>
        <taxon>Eubacteriales</taxon>
        <taxon>Clostridiaceae</taxon>
        <taxon>Fonticella</taxon>
    </lineage>
</organism>
<feature type="transmembrane region" description="Helical" evidence="3">
    <location>
        <begin position="12"/>
        <end position="35"/>
    </location>
</feature>
<dbReference type="Gene3D" id="2.40.10.120">
    <property type="match status" value="1"/>
</dbReference>
<keyword evidence="6" id="KW-1185">Reference proteome</keyword>
<name>A0A4V3ETX3_9CLOT</name>
<evidence type="ECO:0000256" key="3">
    <source>
        <dbReference type="SAM" id="Phobius"/>
    </source>
</evidence>
<keyword evidence="3" id="KW-1133">Transmembrane helix</keyword>
<dbReference type="Gene3D" id="2.30.42.10">
    <property type="match status" value="1"/>
</dbReference>
<dbReference type="RefSeq" id="WP_243116357.1">
    <property type="nucleotide sequence ID" value="NZ_SOAZ01000002.1"/>
</dbReference>
<dbReference type="PROSITE" id="PS50106">
    <property type="entry name" value="PDZ"/>
    <property type="match status" value="1"/>
</dbReference>
<evidence type="ECO:0000259" key="4">
    <source>
        <dbReference type="PROSITE" id="PS50106"/>
    </source>
</evidence>
<dbReference type="EMBL" id="SOAZ01000002">
    <property type="protein sequence ID" value="TDT63255.1"/>
    <property type="molecule type" value="Genomic_DNA"/>
</dbReference>
<keyword evidence="3" id="KW-0812">Transmembrane</keyword>
<dbReference type="SUPFAM" id="SSF50156">
    <property type="entry name" value="PDZ domain-like"/>
    <property type="match status" value="1"/>
</dbReference>
<keyword evidence="1 5" id="KW-0645">Protease</keyword>
<dbReference type="InterPro" id="IPR051201">
    <property type="entry name" value="Chloro_Bact_Ser_Proteases"/>
</dbReference>
<dbReference type="PANTHER" id="PTHR43343:SF3">
    <property type="entry name" value="PROTEASE DO-LIKE 8, CHLOROPLASTIC"/>
    <property type="match status" value="1"/>
</dbReference>
<dbReference type="PANTHER" id="PTHR43343">
    <property type="entry name" value="PEPTIDASE S12"/>
    <property type="match status" value="1"/>
</dbReference>
<dbReference type="InterPro" id="IPR001478">
    <property type="entry name" value="PDZ"/>
</dbReference>
<dbReference type="InterPro" id="IPR036034">
    <property type="entry name" value="PDZ_sf"/>
</dbReference>
<keyword evidence="2" id="KW-0378">Hydrolase</keyword>
<dbReference type="Pfam" id="PF13180">
    <property type="entry name" value="PDZ_2"/>
    <property type="match status" value="1"/>
</dbReference>
<dbReference type="Proteomes" id="UP000295325">
    <property type="component" value="Unassembled WGS sequence"/>
</dbReference>
<dbReference type="AlphaFoldDB" id="A0A4V3ETX3"/>
<sequence>MNSNDFKMRKPSFFGYFVSGLFGAIIGAFLILIFGPSALFTKFNQPAPSQQQTQPQQQQLVQNVGVSDISIAANKVIPSVVGIKTVEVNRSFFGNGKIQGVGSGVIVDSGGYILTNNHVAGMEKKNITVSLYDGSEVSGRTVWADPVLDLAIVKIDRSDLTPAALGDSKNVKIGEQAIAIGNPLGFAFQRTVTAGIISALNRTIEVDGNLMEDLIQTDASINPGNSGGPLINIRGEVIAINTVKATSAEGIGFAVPVNIVKPVVKSIKEKGSFTAPTIGITGYDREMAGYYDNKIIDKGIFVTSTTKGGPADVAGIREGDIILSVNDEPVNTMIGLKEALYKAGVGSTVKVRIKRPLGGETVVDVTLK</sequence>
<dbReference type="GO" id="GO:0004252">
    <property type="term" value="F:serine-type endopeptidase activity"/>
    <property type="evidence" value="ECO:0007669"/>
    <property type="project" value="InterPro"/>
</dbReference>
<evidence type="ECO:0000313" key="6">
    <source>
        <dbReference type="Proteomes" id="UP000295325"/>
    </source>
</evidence>
<evidence type="ECO:0000256" key="2">
    <source>
        <dbReference type="ARBA" id="ARBA00022801"/>
    </source>
</evidence>
<dbReference type="SUPFAM" id="SSF50494">
    <property type="entry name" value="Trypsin-like serine proteases"/>
    <property type="match status" value="1"/>
</dbReference>
<evidence type="ECO:0000313" key="5">
    <source>
        <dbReference type="EMBL" id="TDT63255.1"/>
    </source>
</evidence>
<dbReference type="InterPro" id="IPR001940">
    <property type="entry name" value="Peptidase_S1C"/>
</dbReference>
<proteinExistence type="predicted"/>
<reference evidence="5 6" key="1">
    <citation type="submission" date="2019-03" db="EMBL/GenBank/DDBJ databases">
        <title>Genomic Encyclopedia of Type Strains, Phase IV (KMG-IV): sequencing the most valuable type-strain genomes for metagenomic binning, comparative biology and taxonomic classification.</title>
        <authorList>
            <person name="Goeker M."/>
        </authorList>
    </citation>
    <scope>NUCLEOTIDE SEQUENCE [LARGE SCALE GENOMIC DNA]</scope>
    <source>
        <strain evidence="5 6">DSM 24455</strain>
    </source>
</reference>
<evidence type="ECO:0000256" key="1">
    <source>
        <dbReference type="ARBA" id="ARBA00022670"/>
    </source>
</evidence>
<protein>
    <submittedName>
        <fullName evidence="5">S1-C subfamily serine protease</fullName>
    </submittedName>
</protein>
<dbReference type="Pfam" id="PF13365">
    <property type="entry name" value="Trypsin_2"/>
    <property type="match status" value="1"/>
</dbReference>
<dbReference type="InterPro" id="IPR009003">
    <property type="entry name" value="Peptidase_S1_PA"/>
</dbReference>